<dbReference type="EMBL" id="JACJJQ010000113">
    <property type="protein sequence ID" value="MBM6754904.1"/>
    <property type="molecule type" value="Genomic_DNA"/>
</dbReference>
<feature type="non-terminal residue" evidence="1">
    <location>
        <position position="87"/>
    </location>
</feature>
<protein>
    <submittedName>
        <fullName evidence="1">Xanthine dehydrogenase family protein molybdopterin-binding subunit</fullName>
    </submittedName>
</protein>
<dbReference type="PANTHER" id="PTHR47495:SF2">
    <property type="entry name" value="ALDEHYDE DEHYDROGENASE"/>
    <property type="match status" value="1"/>
</dbReference>
<proteinExistence type="predicted"/>
<evidence type="ECO:0000313" key="1">
    <source>
        <dbReference type="EMBL" id="MBM6754904.1"/>
    </source>
</evidence>
<dbReference type="SUPFAM" id="SSF56003">
    <property type="entry name" value="Molybdenum cofactor-binding domain"/>
    <property type="match status" value="1"/>
</dbReference>
<feature type="non-terminal residue" evidence="1">
    <location>
        <position position="1"/>
    </location>
</feature>
<dbReference type="InterPro" id="IPR052516">
    <property type="entry name" value="N-heterocyclic_Hydroxylase"/>
</dbReference>
<dbReference type="InterPro" id="IPR037165">
    <property type="entry name" value="AldOxase/xan_DH_Mopterin-bd_sf"/>
</dbReference>
<dbReference type="PANTHER" id="PTHR47495">
    <property type="entry name" value="ALDEHYDE DEHYDROGENASE"/>
    <property type="match status" value="1"/>
</dbReference>
<sequence>AVVARSWWQAQQAVLGLKVDWVAPASGKLDTKIIAEALETVARRGGGKTFFSAGNVKDAETFSATTVESLYSAPYLAHATLEPMNCT</sequence>
<accession>A0ABS2EQW4</accession>
<dbReference type="RefSeq" id="WP_428980939.1">
    <property type="nucleotide sequence ID" value="NZ_JACJJQ010000113.1"/>
</dbReference>
<gene>
    <name evidence="1" type="ORF">H5993_09295</name>
</gene>
<evidence type="ECO:0000313" key="2">
    <source>
        <dbReference type="Proteomes" id="UP000776629"/>
    </source>
</evidence>
<comment type="caution">
    <text evidence="1">The sequence shown here is derived from an EMBL/GenBank/DDBJ whole genome shotgun (WGS) entry which is preliminary data.</text>
</comment>
<dbReference type="Proteomes" id="UP000776629">
    <property type="component" value="Unassembled WGS sequence"/>
</dbReference>
<keyword evidence="2" id="KW-1185">Reference proteome</keyword>
<name>A0ABS2EQW4_9LACO</name>
<reference evidence="1 2" key="1">
    <citation type="journal article" date="2021" name="Sci. Rep.">
        <title>The distribution of antibiotic resistance genes in chicken gut microbiota commensals.</title>
        <authorList>
            <person name="Juricova H."/>
            <person name="Matiasovicova J."/>
            <person name="Kubasova T."/>
            <person name="Cejkova D."/>
            <person name="Rychlik I."/>
        </authorList>
    </citation>
    <scope>NUCLEOTIDE SEQUENCE [LARGE SCALE GENOMIC DNA]</scope>
    <source>
        <strain evidence="1 2">An810</strain>
    </source>
</reference>
<organism evidence="1 2">
    <name type="scientific">Limosilactobacillus alvi</name>
    <dbReference type="NCBI Taxonomy" id="990412"/>
    <lineage>
        <taxon>Bacteria</taxon>
        <taxon>Bacillati</taxon>
        <taxon>Bacillota</taxon>
        <taxon>Bacilli</taxon>
        <taxon>Lactobacillales</taxon>
        <taxon>Lactobacillaceae</taxon>
        <taxon>Limosilactobacillus</taxon>
    </lineage>
</organism>